<dbReference type="PROSITE" id="PS50021">
    <property type="entry name" value="CH"/>
    <property type="match status" value="1"/>
</dbReference>
<evidence type="ECO:0000256" key="5">
    <source>
        <dbReference type="SAM" id="MobiDB-lite"/>
    </source>
</evidence>
<dbReference type="Gene3D" id="1.10.418.10">
    <property type="entry name" value="Calponin-like domain"/>
    <property type="match status" value="2"/>
</dbReference>
<feature type="compositionally biased region" description="Basic and acidic residues" evidence="5">
    <location>
        <begin position="409"/>
        <end position="425"/>
    </location>
</feature>
<dbReference type="Proteomes" id="UP000799772">
    <property type="component" value="Unassembled WGS sequence"/>
</dbReference>
<evidence type="ECO:0000256" key="3">
    <source>
        <dbReference type="ARBA" id="ARBA00022737"/>
    </source>
</evidence>
<dbReference type="GO" id="GO:0005516">
    <property type="term" value="F:calmodulin binding"/>
    <property type="evidence" value="ECO:0007669"/>
    <property type="project" value="UniProtKB-KW"/>
</dbReference>
<dbReference type="OrthoDB" id="76388at2759"/>
<name>A0A9P4M6I3_9PEZI</name>
<comment type="subcellular location">
    <subcellularLocation>
        <location evidence="1">Cytoplasm</location>
    </subcellularLocation>
</comment>
<accession>A0A9P4M6I3</accession>
<evidence type="ECO:0000256" key="4">
    <source>
        <dbReference type="ARBA" id="ARBA00022860"/>
    </source>
</evidence>
<feature type="region of interest" description="Disordered" evidence="5">
    <location>
        <begin position="136"/>
        <end position="156"/>
    </location>
</feature>
<dbReference type="AlphaFoldDB" id="A0A9P4M6I3"/>
<comment type="caution">
    <text evidence="7">The sequence shown here is derived from an EMBL/GenBank/DDBJ whole genome shotgun (WGS) entry which is preliminary data.</text>
</comment>
<dbReference type="InterPro" id="IPR051185">
    <property type="entry name" value="ASPM"/>
</dbReference>
<dbReference type="GO" id="GO:0051295">
    <property type="term" value="P:establishment of meiotic spindle localization"/>
    <property type="evidence" value="ECO:0007669"/>
    <property type="project" value="TreeGrafter"/>
</dbReference>
<evidence type="ECO:0000259" key="6">
    <source>
        <dbReference type="PROSITE" id="PS50021"/>
    </source>
</evidence>
<keyword evidence="4" id="KW-0112">Calmodulin-binding</keyword>
<keyword evidence="8" id="KW-1185">Reference proteome</keyword>
<keyword evidence="2" id="KW-0963">Cytoplasm</keyword>
<proteinExistence type="predicted"/>
<feature type="compositionally biased region" description="Low complexity" evidence="5">
    <location>
        <begin position="390"/>
        <end position="408"/>
    </location>
</feature>
<dbReference type="PANTHER" id="PTHR22706">
    <property type="entry name" value="ASSEMBLY FACTOR FOR SPINDLE MICROTUBULES"/>
    <property type="match status" value="1"/>
</dbReference>
<dbReference type="PROSITE" id="PS50096">
    <property type="entry name" value="IQ"/>
    <property type="match status" value="1"/>
</dbReference>
<gene>
    <name evidence="7" type="ORF">NA57DRAFT_42567</name>
</gene>
<dbReference type="EMBL" id="ML978129">
    <property type="protein sequence ID" value="KAF2096357.1"/>
    <property type="molecule type" value="Genomic_DNA"/>
</dbReference>
<evidence type="ECO:0000256" key="2">
    <source>
        <dbReference type="ARBA" id="ARBA00022490"/>
    </source>
</evidence>
<feature type="region of interest" description="Disordered" evidence="5">
    <location>
        <begin position="212"/>
        <end position="231"/>
    </location>
</feature>
<evidence type="ECO:0000256" key="1">
    <source>
        <dbReference type="ARBA" id="ARBA00004496"/>
    </source>
</evidence>
<evidence type="ECO:0000313" key="7">
    <source>
        <dbReference type="EMBL" id="KAF2096357.1"/>
    </source>
</evidence>
<dbReference type="SUPFAM" id="SSF47576">
    <property type="entry name" value="Calponin-homology domain, CH-domain"/>
    <property type="match status" value="1"/>
</dbReference>
<organism evidence="7 8">
    <name type="scientific">Rhizodiscina lignyota</name>
    <dbReference type="NCBI Taxonomy" id="1504668"/>
    <lineage>
        <taxon>Eukaryota</taxon>
        <taxon>Fungi</taxon>
        <taxon>Dikarya</taxon>
        <taxon>Ascomycota</taxon>
        <taxon>Pezizomycotina</taxon>
        <taxon>Dothideomycetes</taxon>
        <taxon>Pleosporomycetidae</taxon>
        <taxon>Aulographales</taxon>
        <taxon>Rhizodiscinaceae</taxon>
        <taxon>Rhizodiscina</taxon>
    </lineage>
</organism>
<dbReference type="GO" id="GO:0005737">
    <property type="term" value="C:cytoplasm"/>
    <property type="evidence" value="ECO:0007669"/>
    <property type="project" value="UniProtKB-SubCell"/>
</dbReference>
<feature type="compositionally biased region" description="Low complexity" evidence="5">
    <location>
        <begin position="340"/>
        <end position="363"/>
    </location>
</feature>
<feature type="domain" description="Calponin-homology (CH)" evidence="6">
    <location>
        <begin position="708"/>
        <end position="852"/>
    </location>
</feature>
<dbReference type="CDD" id="cd21223">
    <property type="entry name" value="CH_ASPM_rpt1"/>
    <property type="match status" value="1"/>
</dbReference>
<dbReference type="GO" id="GO:0000278">
    <property type="term" value="P:mitotic cell cycle"/>
    <property type="evidence" value="ECO:0007669"/>
    <property type="project" value="TreeGrafter"/>
</dbReference>
<dbReference type="InterPro" id="IPR001715">
    <property type="entry name" value="CH_dom"/>
</dbReference>
<dbReference type="InterPro" id="IPR000048">
    <property type="entry name" value="IQ_motif_EF-hand-BS"/>
</dbReference>
<feature type="region of interest" description="Disordered" evidence="5">
    <location>
        <begin position="336"/>
        <end position="426"/>
    </location>
</feature>
<dbReference type="InterPro" id="IPR036872">
    <property type="entry name" value="CH_dom_sf"/>
</dbReference>
<evidence type="ECO:0000313" key="8">
    <source>
        <dbReference type="Proteomes" id="UP000799772"/>
    </source>
</evidence>
<dbReference type="Pfam" id="PF00612">
    <property type="entry name" value="IQ"/>
    <property type="match status" value="1"/>
</dbReference>
<sequence length="1101" mass="122710">MRRYSQATPCPGGDNIPNSSFPRRARVSFANDPRTYGGYAENLPDLTEDTENVEFTTEWRTQLRHAKPRRRPTAMMARPSFNPSLDIWDDIGRDQDNQRRHEQVQARGPIITNEGRAKRSSMLERPAMRMPIAPAARGYAEPVPREQLPPQPRRQRRISTLAEEGTDATTSTNPFLAHHNRRVNAEVLREQLRNGPRRGTMFIPSEDTTFVNIFPGRSQHQPRDTRRRRNSPDIGLELVTMSDEENASPQHQVMRPENRAPRMSLAAKPKRAPLQPSSRGAANVMNVEDVLGQGGGKENIPPGKVLHLDLKAGPADIVIHFDDAKGKKSQQTTLNQLNVTSSSAPLSSTAATSYAKKSDSTSSSKKRFASENLSPVSPAKAVKGDHSATKSKSALSKSKASITSSVSSKQREPPTKRQGLREFRPDPSAWAAIQSSQIEKRTIRQVQHPLITDDLAHPELYEDHWLEHQEIALSQLLNHLLEKSTSHNVVPSESDTSLRRGVLAIYHADDVVQLYKRMQISLLWGMGALAIPKEMVDKASRIKVDTGLKRKFIDLWLDCYDHTALKAALEAVVGREVTMPMRLSETSEQAPESERQSKIMRRALEQYIDKFILRHEDATKSKSDVGSIANIARNIENHQINGGPQAEAWRKTMTRSLMLILLLDKGKSSNIIPGCLFQASSLHKSSVSILQAVASMLFPSVGDVTRSLGHINYRVGHVQRPLEEYKYAVSNIAADLRDGVLLARVVELSLFTHAKLSSIQDNTVTVTLPSGEMLNSNLNGLEEDSWVLSQHLKLPCISRTQKLYNVQVSLSALKGLKGLPSRIAESVTAEDIVDGHREKTLGLLWSLVGKCGLEVLLDWSVLKRELVRLQEKSSIDDDWSDIMDFDDDDDDPDRFTKMLHTWARSVGKLHGVDIRNLTTAFADGRAFEAIVDEYIQFVPQAEVLKYSSSRRATLSSKLRSIGCSASFLSLFTPSSPTAVSVPSKSFTITTLAYLASRLLPQTITYRAAVTIQRWYKKALARRSVRKRLQLMRLAADCATVVNTRVRVVGAAVVLQRAWRAVLEARVTQLVGDVVKLQALIKGWGVRSAVYKTAGQKKKGGW</sequence>
<dbReference type="GO" id="GO:0007051">
    <property type="term" value="P:spindle organization"/>
    <property type="evidence" value="ECO:0007669"/>
    <property type="project" value="TreeGrafter"/>
</dbReference>
<dbReference type="PANTHER" id="PTHR22706:SF1">
    <property type="entry name" value="ASSEMBLY FACTOR FOR SPINDLE MICROTUBULES"/>
    <property type="match status" value="1"/>
</dbReference>
<dbReference type="GO" id="GO:0000922">
    <property type="term" value="C:spindle pole"/>
    <property type="evidence" value="ECO:0007669"/>
    <property type="project" value="TreeGrafter"/>
</dbReference>
<reference evidence="7" key="1">
    <citation type="journal article" date="2020" name="Stud. Mycol.">
        <title>101 Dothideomycetes genomes: a test case for predicting lifestyles and emergence of pathogens.</title>
        <authorList>
            <person name="Haridas S."/>
            <person name="Albert R."/>
            <person name="Binder M."/>
            <person name="Bloem J."/>
            <person name="Labutti K."/>
            <person name="Salamov A."/>
            <person name="Andreopoulos B."/>
            <person name="Baker S."/>
            <person name="Barry K."/>
            <person name="Bills G."/>
            <person name="Bluhm B."/>
            <person name="Cannon C."/>
            <person name="Castanera R."/>
            <person name="Culley D."/>
            <person name="Daum C."/>
            <person name="Ezra D."/>
            <person name="Gonzalez J."/>
            <person name="Henrissat B."/>
            <person name="Kuo A."/>
            <person name="Liang C."/>
            <person name="Lipzen A."/>
            <person name="Lutzoni F."/>
            <person name="Magnuson J."/>
            <person name="Mondo S."/>
            <person name="Nolan M."/>
            <person name="Ohm R."/>
            <person name="Pangilinan J."/>
            <person name="Park H.-J."/>
            <person name="Ramirez L."/>
            <person name="Alfaro M."/>
            <person name="Sun H."/>
            <person name="Tritt A."/>
            <person name="Yoshinaga Y."/>
            <person name="Zwiers L.-H."/>
            <person name="Turgeon B."/>
            <person name="Goodwin S."/>
            <person name="Spatafora J."/>
            <person name="Crous P."/>
            <person name="Grigoriev I."/>
        </authorList>
    </citation>
    <scope>NUCLEOTIDE SEQUENCE</scope>
    <source>
        <strain evidence="7">CBS 133067</strain>
    </source>
</reference>
<feature type="region of interest" description="Disordered" evidence="5">
    <location>
        <begin position="1"/>
        <end position="24"/>
    </location>
</feature>
<protein>
    <recommendedName>
        <fullName evidence="6">Calponin-homology (CH) domain-containing protein</fullName>
    </recommendedName>
</protein>
<keyword evidence="3" id="KW-0677">Repeat</keyword>